<dbReference type="AlphaFoldDB" id="A0A9N8HCX0"/>
<reference evidence="1" key="1">
    <citation type="submission" date="2020-06" db="EMBL/GenBank/DDBJ databases">
        <authorList>
            <consortium name="Plant Systems Biology data submission"/>
        </authorList>
    </citation>
    <scope>NUCLEOTIDE SEQUENCE</scope>
    <source>
        <strain evidence="1">D6</strain>
    </source>
</reference>
<dbReference type="EMBL" id="CAICTM010000319">
    <property type="protein sequence ID" value="CAB9507775.1"/>
    <property type="molecule type" value="Genomic_DNA"/>
</dbReference>
<sequence length="159" mass="18218">MVVDAAKKPTARYIKTQPGGIPFFLQSIYNLFQIVTPDFESTRVGLIALIECQDEKMESGRGDWALIQEIWTIVMNYPMKLKQMKHFHSGLGANLLVSGLKRFLPKSFKEKFEMGCSTGAGTLDSMFLQPTLEAAMDRLLRRFEACLRKRFYHEATFKL</sequence>
<protein>
    <submittedName>
        <fullName evidence="1">Uncharacterized protein</fullName>
    </submittedName>
</protein>
<organism evidence="1 2">
    <name type="scientific">Seminavis robusta</name>
    <dbReference type="NCBI Taxonomy" id="568900"/>
    <lineage>
        <taxon>Eukaryota</taxon>
        <taxon>Sar</taxon>
        <taxon>Stramenopiles</taxon>
        <taxon>Ochrophyta</taxon>
        <taxon>Bacillariophyta</taxon>
        <taxon>Bacillariophyceae</taxon>
        <taxon>Bacillariophycidae</taxon>
        <taxon>Naviculales</taxon>
        <taxon>Naviculaceae</taxon>
        <taxon>Seminavis</taxon>
    </lineage>
</organism>
<comment type="caution">
    <text evidence="1">The sequence shown here is derived from an EMBL/GenBank/DDBJ whole genome shotgun (WGS) entry which is preliminary data.</text>
</comment>
<name>A0A9N8HCX0_9STRA</name>
<dbReference type="Proteomes" id="UP001153069">
    <property type="component" value="Unassembled WGS sequence"/>
</dbReference>
<evidence type="ECO:0000313" key="1">
    <source>
        <dbReference type="EMBL" id="CAB9507775.1"/>
    </source>
</evidence>
<proteinExistence type="predicted"/>
<keyword evidence="2" id="KW-1185">Reference proteome</keyword>
<accession>A0A9N8HCX0</accession>
<evidence type="ECO:0000313" key="2">
    <source>
        <dbReference type="Proteomes" id="UP001153069"/>
    </source>
</evidence>
<gene>
    <name evidence="1" type="ORF">SEMRO_320_G116450.1</name>
</gene>